<name>A0A5M9QKJ9_9HELI</name>
<dbReference type="EMBL" id="VXKE01000019">
    <property type="protein sequence ID" value="KAA8708559.1"/>
    <property type="molecule type" value="Genomic_DNA"/>
</dbReference>
<dbReference type="GO" id="GO:0006633">
    <property type="term" value="P:fatty acid biosynthetic process"/>
    <property type="evidence" value="ECO:0007669"/>
    <property type="project" value="UniProtKB-UniPathway"/>
</dbReference>
<dbReference type="Pfam" id="PF00364">
    <property type="entry name" value="Biotin_lipoyl"/>
    <property type="match status" value="1"/>
</dbReference>
<sequence>MNLAEIKKLIEIFNSSSQIARLSIKQDNFELKLDKSSASALPAAPAPALPAAHAPQAQAHAPKAVEPAPAQALESSVSASKGGDFITSPMVGTFYHRPSPDADPYIKVGDVIKKGQTIGIIEAMKIMNEIEAEFDCKILAIETGDGQPVEFGSHLIKVEKV</sequence>
<organism evidence="7 8">
    <name type="scientific">Helicobacter canis</name>
    <dbReference type="NCBI Taxonomy" id="29419"/>
    <lineage>
        <taxon>Bacteria</taxon>
        <taxon>Pseudomonadati</taxon>
        <taxon>Campylobacterota</taxon>
        <taxon>Epsilonproteobacteria</taxon>
        <taxon>Campylobacterales</taxon>
        <taxon>Helicobacteraceae</taxon>
        <taxon>Helicobacter</taxon>
    </lineage>
</organism>
<keyword evidence="4" id="KW-0275">Fatty acid biosynthesis</keyword>
<gene>
    <name evidence="7" type="primary">accB</name>
    <name evidence="7" type="ORF">F4V45_06475</name>
</gene>
<dbReference type="PANTHER" id="PTHR45266:SF3">
    <property type="entry name" value="OXALOACETATE DECARBOXYLASE ALPHA CHAIN"/>
    <property type="match status" value="1"/>
</dbReference>
<dbReference type="PRINTS" id="PR01071">
    <property type="entry name" value="ACOABIOTINCC"/>
</dbReference>
<dbReference type="NCBIfam" id="TIGR00531">
    <property type="entry name" value="BCCP"/>
    <property type="match status" value="1"/>
</dbReference>
<comment type="function">
    <text evidence="1 4">This protein is a component of the acetyl coenzyme A carboxylase complex; first, biotin carboxylase catalyzes the carboxylation of the carrier protein and then the transcarboxylase transfers the carboxyl group to form malonyl-CoA.</text>
</comment>
<dbReference type="CDD" id="cd06850">
    <property type="entry name" value="biotinyl_domain"/>
    <property type="match status" value="1"/>
</dbReference>
<dbReference type="PROSITE" id="PS50968">
    <property type="entry name" value="BIOTINYL_LIPOYL"/>
    <property type="match status" value="1"/>
</dbReference>
<keyword evidence="4" id="KW-0444">Lipid biosynthesis</keyword>
<evidence type="ECO:0000313" key="8">
    <source>
        <dbReference type="Proteomes" id="UP000323707"/>
    </source>
</evidence>
<dbReference type="PANTHER" id="PTHR45266">
    <property type="entry name" value="OXALOACETATE DECARBOXYLASE ALPHA CHAIN"/>
    <property type="match status" value="1"/>
</dbReference>
<evidence type="ECO:0000256" key="4">
    <source>
        <dbReference type="RuleBase" id="RU364072"/>
    </source>
</evidence>
<dbReference type="RefSeq" id="WP_150337576.1">
    <property type="nucleotide sequence ID" value="NZ_JAERIX010000008.1"/>
</dbReference>
<proteinExistence type="predicted"/>
<dbReference type="InterPro" id="IPR000089">
    <property type="entry name" value="Biotin_lipoyl"/>
</dbReference>
<feature type="domain" description="Lipoyl-binding" evidence="6">
    <location>
        <begin position="83"/>
        <end position="159"/>
    </location>
</feature>
<comment type="pathway">
    <text evidence="4">Lipid metabolism; fatty acid biosynthesis.</text>
</comment>
<protein>
    <recommendedName>
        <fullName evidence="2 4">Biotin carboxyl carrier protein of acetyl-CoA carboxylase</fullName>
    </recommendedName>
</protein>
<accession>A0A5M9QKJ9</accession>
<dbReference type="Gene3D" id="2.40.50.100">
    <property type="match status" value="1"/>
</dbReference>
<keyword evidence="4" id="KW-0443">Lipid metabolism</keyword>
<evidence type="ECO:0000313" key="7">
    <source>
        <dbReference type="EMBL" id="KAA8708559.1"/>
    </source>
</evidence>
<evidence type="ECO:0000256" key="1">
    <source>
        <dbReference type="ARBA" id="ARBA00003761"/>
    </source>
</evidence>
<evidence type="ECO:0000259" key="6">
    <source>
        <dbReference type="PROSITE" id="PS50968"/>
    </source>
</evidence>
<dbReference type="InterPro" id="IPR011053">
    <property type="entry name" value="Single_hybrid_motif"/>
</dbReference>
<dbReference type="AlphaFoldDB" id="A0A5M9QKJ9"/>
<feature type="compositionally biased region" description="Low complexity" evidence="5">
    <location>
        <begin position="49"/>
        <end position="64"/>
    </location>
</feature>
<reference evidence="7 8" key="1">
    <citation type="submission" date="2019-09" db="EMBL/GenBank/DDBJ databases">
        <title>Draft genome sequence of various Type strains from the CCUG.</title>
        <authorList>
            <person name="Pineiro-Iglesias B."/>
            <person name="Tunovic T."/>
            <person name="Unosson C."/>
            <person name="Inganas E."/>
            <person name="Ohlen M."/>
            <person name="Cardew S."/>
            <person name="Jensie-Markopoulos S."/>
            <person name="Salva-Serra F."/>
            <person name="Jaen-Luchoro D."/>
            <person name="Karlsson R."/>
            <person name="Svensson-Stadler L."/>
            <person name="Chun J."/>
            <person name="Moore E."/>
        </authorList>
    </citation>
    <scope>NUCLEOTIDE SEQUENCE [LARGE SCALE GENOMIC DNA]</scope>
    <source>
        <strain evidence="7 8">CCUG 32756T</strain>
    </source>
</reference>
<keyword evidence="3 4" id="KW-0092">Biotin</keyword>
<keyword evidence="4" id="KW-0276">Fatty acid metabolism</keyword>
<dbReference type="InterPro" id="IPR001249">
    <property type="entry name" value="AcCoA_biotinCC"/>
</dbReference>
<dbReference type="GO" id="GO:0003989">
    <property type="term" value="F:acetyl-CoA carboxylase activity"/>
    <property type="evidence" value="ECO:0007669"/>
    <property type="project" value="InterPro"/>
</dbReference>
<evidence type="ECO:0000256" key="5">
    <source>
        <dbReference type="SAM" id="MobiDB-lite"/>
    </source>
</evidence>
<dbReference type="SUPFAM" id="SSF51230">
    <property type="entry name" value="Single hybrid motif"/>
    <property type="match status" value="1"/>
</dbReference>
<comment type="caution">
    <text evidence="7">The sequence shown here is derived from an EMBL/GenBank/DDBJ whole genome shotgun (WGS) entry which is preliminary data.</text>
</comment>
<dbReference type="InterPro" id="IPR050709">
    <property type="entry name" value="Biotin_Carboxyl_Carrier/Decarb"/>
</dbReference>
<feature type="region of interest" description="Disordered" evidence="5">
    <location>
        <begin position="44"/>
        <end position="73"/>
    </location>
</feature>
<evidence type="ECO:0000256" key="2">
    <source>
        <dbReference type="ARBA" id="ARBA00017562"/>
    </source>
</evidence>
<dbReference type="UniPathway" id="UPA00094"/>
<evidence type="ECO:0000256" key="3">
    <source>
        <dbReference type="ARBA" id="ARBA00023267"/>
    </source>
</evidence>
<dbReference type="GO" id="GO:0009317">
    <property type="term" value="C:acetyl-CoA carboxylase complex"/>
    <property type="evidence" value="ECO:0007669"/>
    <property type="project" value="InterPro"/>
</dbReference>
<dbReference type="Proteomes" id="UP000323707">
    <property type="component" value="Unassembled WGS sequence"/>
</dbReference>